<comment type="caution">
    <text evidence="4">The sequence shown here is derived from an EMBL/GenBank/DDBJ whole genome shotgun (WGS) entry which is preliminary data.</text>
</comment>
<keyword evidence="5" id="KW-1185">Reference proteome</keyword>
<dbReference type="RefSeq" id="WP_148544559.1">
    <property type="nucleotide sequence ID" value="NZ_VSDQ01000718.1"/>
</dbReference>
<feature type="chain" id="PRO_5022739754" evidence="1">
    <location>
        <begin position="21"/>
        <end position="656"/>
    </location>
</feature>
<dbReference type="EMBL" id="VSDQ01000718">
    <property type="protein sequence ID" value="TYA71573.1"/>
    <property type="molecule type" value="Genomic_DNA"/>
</dbReference>
<accession>A0A5D0HJL0</accession>
<name>A0A5D0HJL0_9FLAO</name>
<proteinExistence type="predicted"/>
<dbReference type="SUPFAM" id="SSF54001">
    <property type="entry name" value="Cysteine proteinases"/>
    <property type="match status" value="1"/>
</dbReference>
<dbReference type="Gene3D" id="2.60.40.3140">
    <property type="match status" value="1"/>
</dbReference>
<sequence>MKKTTLILVLHILVFFHSHSQTTSQFNSESYRVTLPDIKATSFDKDSTANALIIYQHGKSWVNPADYKLKTKEQHKLKILKKEGFENATVKIYTYKKDNNTYEKVQDIIATTYNFENGNVVKSELRKKDIFKEEYNENFDVVKFTLPNVKEGSVITYSYTITSPFMFKYKGWEFQHDIPTLYSEYQTSIPGNWIYNIKLVGGKKLSTNTADLKRNCLEGPRGGSASCLESIYAMKDIPAFIEEDYMTTEDNYLARVEYELKTFTDFEGNATNYTKEWKDVDKELKTDQNIGKQLFKSIKLEDLLDAELINSPTTLEKAQAIYKFVQDNYTWNEKFRIFKDVSVKDLIKKKTGNVSSINILLHNILKESGYDVKPLMISTRQNGHPTKIYPVISDFNYLIVHVKIDDKDYLLDATDKYLSFGELPFRCLNQYGRLLNFNDGSEWYDIIPKKSDIFYSADLKIDDNLNVVGTIKSRITGQHAYDYRKSYFTNETTYVEKLENKSDDIIISDFETLESSKTNPVFKEKYTIEYAAEDTGDNIYLNPFFVTFFTENPFKLQERSYPIDFGYKDSYYYNVKLDFGDKYELVEKPKPIIVNLPNKEGKVFFFSTLKENSIILSLRIDFKQAVYPPEYYPYLKDFMKKVVDIQTNTVVLLKKK</sequence>
<gene>
    <name evidence="4" type="ORF">FUA24_18525</name>
</gene>
<dbReference type="InterPro" id="IPR024618">
    <property type="entry name" value="DUF3857"/>
</dbReference>
<dbReference type="OrthoDB" id="98874at2"/>
<organism evidence="4 5">
    <name type="scientific">Seonamhaeicola marinus</name>
    <dbReference type="NCBI Taxonomy" id="1912246"/>
    <lineage>
        <taxon>Bacteria</taxon>
        <taxon>Pseudomonadati</taxon>
        <taxon>Bacteroidota</taxon>
        <taxon>Flavobacteriia</taxon>
        <taxon>Flavobacteriales</taxon>
        <taxon>Flavobacteriaceae</taxon>
    </lineage>
</organism>
<dbReference type="AlphaFoldDB" id="A0A5D0HJL0"/>
<evidence type="ECO:0000259" key="2">
    <source>
        <dbReference type="Pfam" id="PF01841"/>
    </source>
</evidence>
<dbReference type="Gene3D" id="3.10.620.30">
    <property type="match status" value="1"/>
</dbReference>
<feature type="domain" description="Transglutaminase-like" evidence="2">
    <location>
        <begin position="311"/>
        <end position="406"/>
    </location>
</feature>
<feature type="signal peptide" evidence="1">
    <location>
        <begin position="1"/>
        <end position="20"/>
    </location>
</feature>
<dbReference type="Gene3D" id="2.60.120.1130">
    <property type="match status" value="1"/>
</dbReference>
<evidence type="ECO:0000313" key="5">
    <source>
        <dbReference type="Proteomes" id="UP000323930"/>
    </source>
</evidence>
<dbReference type="Pfam" id="PF01841">
    <property type="entry name" value="Transglut_core"/>
    <property type="match status" value="1"/>
</dbReference>
<reference evidence="4 5" key="1">
    <citation type="submission" date="2019-08" db="EMBL/GenBank/DDBJ databases">
        <title>Seonamhaeicola sediminis sp. nov., isolated from marine sediment.</title>
        <authorList>
            <person name="Cao W.R."/>
        </authorList>
    </citation>
    <scope>NUCLEOTIDE SEQUENCE [LARGE SCALE GENOMIC DNA]</scope>
    <source>
        <strain evidence="4 5">B011</strain>
    </source>
</reference>
<dbReference type="Proteomes" id="UP000323930">
    <property type="component" value="Unassembled WGS sequence"/>
</dbReference>
<evidence type="ECO:0000313" key="4">
    <source>
        <dbReference type="EMBL" id="TYA71573.1"/>
    </source>
</evidence>
<dbReference type="Pfam" id="PF12969">
    <property type="entry name" value="DUF3857"/>
    <property type="match status" value="1"/>
</dbReference>
<evidence type="ECO:0000259" key="3">
    <source>
        <dbReference type="Pfam" id="PF12969"/>
    </source>
</evidence>
<dbReference type="InterPro" id="IPR038765">
    <property type="entry name" value="Papain-like_cys_pep_sf"/>
</dbReference>
<evidence type="ECO:0000256" key="1">
    <source>
        <dbReference type="SAM" id="SignalP"/>
    </source>
</evidence>
<protein>
    <submittedName>
        <fullName evidence="4">DUF3857 domain-containing protein</fullName>
    </submittedName>
</protein>
<feature type="domain" description="DUF3857" evidence="3">
    <location>
        <begin position="66"/>
        <end position="205"/>
    </location>
</feature>
<keyword evidence="1" id="KW-0732">Signal</keyword>
<dbReference type="InterPro" id="IPR002931">
    <property type="entry name" value="Transglutaminase-like"/>
</dbReference>